<reference evidence="3 4" key="1">
    <citation type="journal article" date="2016" name="Nat. Commun.">
        <title>Thousands of microbial genomes shed light on interconnected biogeochemical processes in an aquifer system.</title>
        <authorList>
            <person name="Anantharaman K."/>
            <person name="Brown C.T."/>
            <person name="Hug L.A."/>
            <person name="Sharon I."/>
            <person name="Castelle C.J."/>
            <person name="Probst A.J."/>
            <person name="Thomas B.C."/>
            <person name="Singh A."/>
            <person name="Wilkins M.J."/>
            <person name="Karaoz U."/>
            <person name="Brodie E.L."/>
            <person name="Williams K.H."/>
            <person name="Hubbard S.S."/>
            <person name="Banfield J.F."/>
        </authorList>
    </citation>
    <scope>NUCLEOTIDE SEQUENCE [LARGE SCALE GENOMIC DNA]</scope>
</reference>
<evidence type="ECO:0000256" key="1">
    <source>
        <dbReference type="SAM" id="Phobius"/>
    </source>
</evidence>
<feature type="domain" description="YdbS-like PH" evidence="2">
    <location>
        <begin position="99"/>
        <end position="175"/>
    </location>
</feature>
<proteinExistence type="predicted"/>
<comment type="caution">
    <text evidence="3">The sequence shown here is derived from an EMBL/GenBank/DDBJ whole genome shotgun (WGS) entry which is preliminary data.</text>
</comment>
<dbReference type="Proteomes" id="UP000177458">
    <property type="component" value="Unassembled WGS sequence"/>
</dbReference>
<dbReference type="InterPro" id="IPR005182">
    <property type="entry name" value="YdbS-like_PH"/>
</dbReference>
<dbReference type="Pfam" id="PF03703">
    <property type="entry name" value="bPH_2"/>
    <property type="match status" value="1"/>
</dbReference>
<keyword evidence="1" id="KW-0472">Membrane</keyword>
<gene>
    <name evidence="3" type="ORF">A3A69_01560</name>
</gene>
<dbReference type="AlphaFoldDB" id="A0A1F4UT07"/>
<protein>
    <recommendedName>
        <fullName evidence="2">YdbS-like PH domain-containing protein</fullName>
    </recommendedName>
</protein>
<sequence>MINPFSSRLVNPRSSRYDGEDQDEQILYVLRKAFITNYKWVLITIFFALFPFLLNYFFMSVNGKTPDFIPARLIFIVNIFWYLFLFGFMFANYINWYYNIYLITNKKIIDMDFVGILYKNVSEAPLSNVEDVTSNISGAFGTIFNIGDVLIQTAGEKTEFEFHDMSNPSKVRDILSDLVMEERKKHGH</sequence>
<evidence type="ECO:0000259" key="2">
    <source>
        <dbReference type="Pfam" id="PF03703"/>
    </source>
</evidence>
<organism evidence="3 4">
    <name type="scientific">candidate division WWE3 bacterium RIFCSPLOWO2_01_FULL_37_15</name>
    <dbReference type="NCBI Taxonomy" id="1802622"/>
    <lineage>
        <taxon>Bacteria</taxon>
        <taxon>Katanobacteria</taxon>
    </lineage>
</organism>
<feature type="transmembrane region" description="Helical" evidence="1">
    <location>
        <begin position="79"/>
        <end position="98"/>
    </location>
</feature>
<name>A0A1F4UT07_UNCKA</name>
<dbReference type="EMBL" id="MEVF01000049">
    <property type="protein sequence ID" value="OGC48094.1"/>
    <property type="molecule type" value="Genomic_DNA"/>
</dbReference>
<feature type="transmembrane region" description="Helical" evidence="1">
    <location>
        <begin position="40"/>
        <end position="59"/>
    </location>
</feature>
<keyword evidence="1" id="KW-0812">Transmembrane</keyword>
<keyword evidence="1" id="KW-1133">Transmembrane helix</keyword>
<accession>A0A1F4UT07</accession>
<evidence type="ECO:0000313" key="4">
    <source>
        <dbReference type="Proteomes" id="UP000177458"/>
    </source>
</evidence>
<evidence type="ECO:0000313" key="3">
    <source>
        <dbReference type="EMBL" id="OGC48094.1"/>
    </source>
</evidence>